<organism evidence="2 3">
    <name type="scientific">Monilinia vaccinii-corymbosi</name>
    <dbReference type="NCBI Taxonomy" id="61207"/>
    <lineage>
        <taxon>Eukaryota</taxon>
        <taxon>Fungi</taxon>
        <taxon>Dikarya</taxon>
        <taxon>Ascomycota</taxon>
        <taxon>Pezizomycotina</taxon>
        <taxon>Leotiomycetes</taxon>
        <taxon>Helotiales</taxon>
        <taxon>Sclerotiniaceae</taxon>
        <taxon>Monilinia</taxon>
    </lineage>
</organism>
<dbReference type="EMBL" id="CP063409">
    <property type="protein sequence ID" value="QSZ34719.1"/>
    <property type="molecule type" value="Genomic_DNA"/>
</dbReference>
<sequence>MTAATSSPTTPSSPSPSPPISKSNLETDISKVEVSSMQVPSQHPELSTILQRDAAKLQAGNISGTIAGLHGLFRSVTSNYHRERAKYIVKLVKDSSGLLKAGVLKLSAKKNSILEVKKKKKKKKSAPIDKSNPLRTLELSEYQSLCDILRKDSETLIRLGDVRGDGYVTSLDSLVESPNVAQRVALLKALERVGRDFDDAGDEKSATSIESPTEGTCGQETNSKPALNDNLKEPMTELERCLLPYKSIATAYINSHQHKHRGGTSSLHTYEAHHTHHTSTCTIKHEEEIYPLHFNPSLLSIFKKCSRLRLFKERQERRVMLWEQYQKGLRRFQINPLLSEDIIKEYGAERYGELEGRLDVRDMRDAASWELTSRHVDDKMCRKSASTFQKRKSPLRNEVLRVLEDPSEKKDKKRKREVDEADDEESRQHAKRFENSGSEMGWLQNYLKEESTRVDAAIQEQKEQKIKRKERREKERKEKKRNVGRGSDCTVYADLE</sequence>
<feature type="region of interest" description="Disordered" evidence="1">
    <location>
        <begin position="458"/>
        <end position="496"/>
    </location>
</feature>
<keyword evidence="3" id="KW-1185">Reference proteome</keyword>
<feature type="compositionally biased region" description="Polar residues" evidence="1">
    <location>
        <begin position="206"/>
        <end position="225"/>
    </location>
</feature>
<gene>
    <name evidence="2" type="ORF">DSL72_007574</name>
</gene>
<evidence type="ECO:0000256" key="1">
    <source>
        <dbReference type="SAM" id="MobiDB-lite"/>
    </source>
</evidence>
<name>A0A8A3PI55_9HELO</name>
<dbReference type="AlphaFoldDB" id="A0A8A3PI55"/>
<dbReference type="Proteomes" id="UP000672032">
    <property type="component" value="Chromosome 5"/>
</dbReference>
<reference evidence="2" key="1">
    <citation type="submission" date="2020-10" db="EMBL/GenBank/DDBJ databases">
        <title>Genome Sequence of Monilinia vaccinii-corymbosi Sheds Light on Mummy Berry Disease Infection of Blueberry and Mating Type.</title>
        <authorList>
            <person name="Yow A.G."/>
            <person name="Zhang Y."/>
            <person name="Bansal K."/>
            <person name="Eacker S.M."/>
            <person name="Sullivan S."/>
            <person name="Liachko I."/>
            <person name="Cubeta M.A."/>
            <person name="Rollins J.A."/>
            <person name="Ashrafi H."/>
        </authorList>
    </citation>
    <scope>NUCLEOTIDE SEQUENCE</scope>
    <source>
        <strain evidence="2">RL-1</strain>
    </source>
</reference>
<feature type="region of interest" description="Disordered" evidence="1">
    <location>
        <begin position="1"/>
        <end position="25"/>
    </location>
</feature>
<proteinExistence type="predicted"/>
<feature type="compositionally biased region" description="Low complexity" evidence="1">
    <location>
        <begin position="1"/>
        <end position="10"/>
    </location>
</feature>
<feature type="region of interest" description="Disordered" evidence="1">
    <location>
        <begin position="401"/>
        <end position="441"/>
    </location>
</feature>
<accession>A0A8A3PI55</accession>
<evidence type="ECO:0000313" key="3">
    <source>
        <dbReference type="Proteomes" id="UP000672032"/>
    </source>
</evidence>
<feature type="compositionally biased region" description="Basic and acidic residues" evidence="1">
    <location>
        <begin position="401"/>
        <end position="410"/>
    </location>
</feature>
<feature type="region of interest" description="Disordered" evidence="1">
    <location>
        <begin position="198"/>
        <end position="230"/>
    </location>
</feature>
<dbReference type="OrthoDB" id="3564029at2759"/>
<evidence type="ECO:0000313" key="2">
    <source>
        <dbReference type="EMBL" id="QSZ34719.1"/>
    </source>
</evidence>
<protein>
    <submittedName>
        <fullName evidence="2">Uncharacterized protein</fullName>
    </submittedName>
</protein>